<keyword evidence="2" id="KW-0732">Signal</keyword>
<dbReference type="SUPFAM" id="SSF53850">
    <property type="entry name" value="Periplasmic binding protein-like II"/>
    <property type="match status" value="1"/>
</dbReference>
<dbReference type="Gene3D" id="3.40.190.10">
    <property type="entry name" value="Periplasmic binding protein-like II"/>
    <property type="match status" value="2"/>
</dbReference>
<dbReference type="EMBL" id="KR057863">
    <property type="protein sequence ID" value="AKU19443.1"/>
    <property type="molecule type" value="Genomic_DNA"/>
</dbReference>
<feature type="chain" id="PRO_5038945670" description="SsuA/THI5-like domain-containing protein" evidence="2">
    <location>
        <begin position="25"/>
        <end position="359"/>
    </location>
</feature>
<proteinExistence type="predicted"/>
<dbReference type="PANTHER" id="PTHR30024">
    <property type="entry name" value="ALIPHATIC SULFONATES-BINDING PROTEIN-RELATED"/>
    <property type="match status" value="1"/>
</dbReference>
<evidence type="ECO:0000256" key="1">
    <source>
        <dbReference type="SAM" id="MobiDB-lite"/>
    </source>
</evidence>
<feature type="signal peptide" evidence="2">
    <location>
        <begin position="1"/>
        <end position="24"/>
    </location>
</feature>
<feature type="compositionally biased region" description="Polar residues" evidence="1">
    <location>
        <begin position="25"/>
        <end position="48"/>
    </location>
</feature>
<dbReference type="PROSITE" id="PS51257">
    <property type="entry name" value="PROKAR_LIPOPROTEIN"/>
    <property type="match status" value="1"/>
</dbReference>
<dbReference type="Pfam" id="PF13379">
    <property type="entry name" value="NMT1_2"/>
    <property type="match status" value="1"/>
</dbReference>
<organism evidence="3">
    <name type="scientific">Paenibacillus sp. 32O-Y</name>
    <dbReference type="NCBI Taxonomy" id="1695219"/>
    <lineage>
        <taxon>Bacteria</taxon>
        <taxon>Bacillati</taxon>
        <taxon>Bacillota</taxon>
        <taxon>Bacilli</taxon>
        <taxon>Bacillales</taxon>
        <taxon>Paenibacillaceae</taxon>
        <taxon>Paenibacillus</taxon>
    </lineage>
</organism>
<dbReference type="AlphaFoldDB" id="A0A0K1JS71"/>
<evidence type="ECO:0008006" key="4">
    <source>
        <dbReference type="Google" id="ProtNLM"/>
    </source>
</evidence>
<reference evidence="3" key="1">
    <citation type="journal article" date="2015" name="Biotechnol. Lett.">
        <title>Isolation and characterization of an interactive culture of two Paenibacillus species with moderately thermophilic desulfurization ability.</title>
        <authorList>
            <person name="Wang J."/>
            <person name="Davaadelger B."/>
            <person name="Salazar J.K."/>
            <person name="Butler R.R.III."/>
            <person name="Pombert J.F."/>
            <person name="Kilbane J.J."/>
            <person name="Stark B.C."/>
        </authorList>
    </citation>
    <scope>NUCLEOTIDE SEQUENCE</scope>
    <source>
        <strain evidence="3">32O-Y</strain>
    </source>
</reference>
<protein>
    <recommendedName>
        <fullName evidence="4">SsuA/THI5-like domain-containing protein</fullName>
    </recommendedName>
</protein>
<name>A0A0K1JS71_9BACL</name>
<feature type="region of interest" description="Disordered" evidence="1">
    <location>
        <begin position="25"/>
        <end position="56"/>
    </location>
</feature>
<evidence type="ECO:0000313" key="3">
    <source>
        <dbReference type="EMBL" id="AKU19443.1"/>
    </source>
</evidence>
<sequence>MRTNQWILVILLSLGMILSGCSSTADSSQNGSKTEPSESPSANAQPSNAPKPLDKPVSIKIGYPTQGASMLPLWIAKDTGIFEKYGVKADLIYIAGTPKVQETLNSGAIQVGLTGVDPVGKAKAAGVDSVILSAVSDRTVLYIYGQKSAEKANIAKDLKGKTMITAAEGSLYDHLAKFFIKENGLTPKTDVKLLNMGGEGDRTAAFLKGEGAFYVAAPPTSFKMDEMGYPQLYDFKDKEVLNSGVVMLKDYYDKNPELANAVVASLIEANAYIVNHKEAAIKSISKWTGIDDPALAQKTYDVNVGTLPKKPYVSDKSVQFFLDNSDSEAVRTMKPSDIVDNSLVKALDESGWIDSLYKK</sequence>
<accession>A0A0K1JS71</accession>
<evidence type="ECO:0000256" key="2">
    <source>
        <dbReference type="SAM" id="SignalP"/>
    </source>
</evidence>